<evidence type="ECO:0000313" key="2">
    <source>
        <dbReference type="Proteomes" id="UP001364695"/>
    </source>
</evidence>
<dbReference type="Proteomes" id="UP001364695">
    <property type="component" value="Unassembled WGS sequence"/>
</dbReference>
<keyword evidence="2" id="KW-1185">Reference proteome</keyword>
<evidence type="ECO:0000313" key="1">
    <source>
        <dbReference type="EMBL" id="MEJ7138704.1"/>
    </source>
</evidence>
<organism evidence="1 2">
    <name type="scientific">Amphibiibacter pelophylacis</name>
    <dbReference type="NCBI Taxonomy" id="1799477"/>
    <lineage>
        <taxon>Bacteria</taxon>
        <taxon>Pseudomonadati</taxon>
        <taxon>Pseudomonadota</taxon>
        <taxon>Betaproteobacteria</taxon>
        <taxon>Burkholderiales</taxon>
        <taxon>Sphaerotilaceae</taxon>
        <taxon>Amphibiibacter</taxon>
    </lineage>
</organism>
<protein>
    <submittedName>
        <fullName evidence="1">SPOR domain-containing protein</fullName>
    </submittedName>
</protein>
<sequence>MSSFDPSSETPLTPDTPAAESSVVADVRRRSRQRLIGVLILVVLGLAVLTWLFSRGGTPPPAPVKVEDTTGQTLTVDQATPPAASGGGVGGPAPVDSGTMPVAPVLPADGKPVPQPVAPEPAPAPEPAVPAPEPVPAVTPPQPAASAATDAERQKALRQQKLREQKAREQKQRDEKARQLREARKAKQEAAARERQAEAERARRALEDKPAPAPKVAAKPAPAKPAEPKAAETKPAPAANGYVVQVGSYADKASVERARARLGQQGLSSHTQVVKIDGGTRTRVRMGPFATQSQAASAAAKAQALGLGGTVMVAR</sequence>
<name>A0ACC6P3B7_9BURK</name>
<comment type="caution">
    <text evidence="1">The sequence shown here is derived from an EMBL/GenBank/DDBJ whole genome shotgun (WGS) entry which is preliminary data.</text>
</comment>
<proteinExistence type="predicted"/>
<dbReference type="EMBL" id="JAWDIE010000014">
    <property type="protein sequence ID" value="MEJ7138704.1"/>
    <property type="molecule type" value="Genomic_DNA"/>
</dbReference>
<gene>
    <name evidence="1" type="ORF">RV045_09740</name>
</gene>
<reference evidence="1" key="1">
    <citation type="submission" date="2023-10" db="EMBL/GenBank/DDBJ databases">
        <title>Amphibacter perezi, gen. nov., sp. nov. a novel taxa of the family Comamonadaceae, class Betaproteobacteria isolated from the skin microbiota of Pelophylax perezi from different populations.</title>
        <authorList>
            <person name="Costa S."/>
            <person name="Proenca D.N."/>
            <person name="Lopes I."/>
            <person name="Morais P.V."/>
        </authorList>
    </citation>
    <scope>NUCLEOTIDE SEQUENCE</scope>
    <source>
        <strain evidence="1">SL12-8</strain>
    </source>
</reference>
<accession>A0ACC6P3B7</accession>